<keyword evidence="16" id="KW-0812">Transmembrane</keyword>
<dbReference type="GO" id="GO:0006270">
    <property type="term" value="P:DNA replication initiation"/>
    <property type="evidence" value="ECO:0007669"/>
    <property type="project" value="TreeGrafter"/>
</dbReference>
<evidence type="ECO:0000256" key="1">
    <source>
        <dbReference type="ARBA" id="ARBA00004123"/>
    </source>
</evidence>
<dbReference type="PANTHER" id="PTHR13561:SF20">
    <property type="entry name" value="DNA TOPOISOMERASE 2-BINDING PROTEIN 1"/>
    <property type="match status" value="1"/>
</dbReference>
<dbReference type="GO" id="GO:0033314">
    <property type="term" value="P:mitotic DNA replication checkpoint signaling"/>
    <property type="evidence" value="ECO:0007669"/>
    <property type="project" value="TreeGrafter"/>
</dbReference>
<evidence type="ECO:0000256" key="2">
    <source>
        <dbReference type="ARBA" id="ARBA00004286"/>
    </source>
</evidence>
<feature type="domain" description="BRCT" evidence="17">
    <location>
        <begin position="659"/>
        <end position="751"/>
    </location>
</feature>
<dbReference type="PANTHER" id="PTHR13561">
    <property type="entry name" value="DNA REPLICATION REGULATOR DPB11-RELATED"/>
    <property type="match status" value="1"/>
</dbReference>
<dbReference type="GO" id="GO:0003677">
    <property type="term" value="F:DNA binding"/>
    <property type="evidence" value="ECO:0007669"/>
    <property type="project" value="UniProtKB-KW"/>
</dbReference>
<dbReference type="GeneTree" id="ENSGT00940000157001"/>
<dbReference type="Gene3D" id="3.40.50.10190">
    <property type="entry name" value="BRCT domain"/>
    <property type="match status" value="9"/>
</dbReference>
<feature type="region of interest" description="Disordered" evidence="15">
    <location>
        <begin position="486"/>
        <end position="505"/>
    </location>
</feature>
<dbReference type="CDD" id="cd17749">
    <property type="entry name" value="BRCT_TopBP1_rpt4"/>
    <property type="match status" value="1"/>
</dbReference>
<evidence type="ECO:0000256" key="11">
    <source>
        <dbReference type="ARBA" id="ARBA00023204"/>
    </source>
</evidence>
<evidence type="ECO:0000256" key="3">
    <source>
        <dbReference type="ARBA" id="ARBA00004300"/>
    </source>
</evidence>
<feature type="region of interest" description="Disordered" evidence="15">
    <location>
        <begin position="321"/>
        <end position="341"/>
    </location>
</feature>
<keyword evidence="7" id="KW-0597">Phosphoprotein</keyword>
<keyword evidence="16" id="KW-1133">Transmembrane helix</keyword>
<reference evidence="18" key="2">
    <citation type="submission" date="2025-09" db="UniProtKB">
        <authorList>
            <consortium name="Ensembl"/>
        </authorList>
    </citation>
    <scope>IDENTIFICATION</scope>
</reference>
<evidence type="ECO:0000256" key="12">
    <source>
        <dbReference type="ARBA" id="ARBA00023212"/>
    </source>
</evidence>
<keyword evidence="6" id="KW-0963">Cytoplasm</keyword>
<dbReference type="GO" id="GO:0006281">
    <property type="term" value="P:DNA repair"/>
    <property type="evidence" value="ECO:0007669"/>
    <property type="project" value="UniProtKB-KW"/>
</dbReference>
<evidence type="ECO:0000256" key="5">
    <source>
        <dbReference type="ARBA" id="ARBA00022454"/>
    </source>
</evidence>
<dbReference type="Pfam" id="PF21298">
    <property type="entry name" value="TopBP1_BRCT0"/>
    <property type="match status" value="1"/>
</dbReference>
<evidence type="ECO:0000256" key="4">
    <source>
        <dbReference type="ARBA" id="ARBA00004647"/>
    </source>
</evidence>
<feature type="compositionally biased region" description="Basic and acidic residues" evidence="15">
    <location>
        <begin position="1207"/>
        <end position="1218"/>
    </location>
</feature>
<feature type="compositionally biased region" description="Polar residues" evidence="15">
    <location>
        <begin position="323"/>
        <end position="341"/>
    </location>
</feature>
<keyword evidence="13" id="KW-0539">Nucleus</keyword>
<dbReference type="CDD" id="cd18434">
    <property type="entry name" value="BRCT_TopBP1_rpt5"/>
    <property type="match status" value="1"/>
</dbReference>
<keyword evidence="10" id="KW-0238">DNA-binding</keyword>
<evidence type="ECO:0000256" key="16">
    <source>
        <dbReference type="SAM" id="Phobius"/>
    </source>
</evidence>
<dbReference type="GO" id="GO:0000922">
    <property type="term" value="C:spindle pole"/>
    <property type="evidence" value="ECO:0007669"/>
    <property type="project" value="UniProtKB-SubCell"/>
</dbReference>
<keyword evidence="8" id="KW-0677">Repeat</keyword>
<dbReference type="CDD" id="cd17737">
    <property type="entry name" value="BRCT_TopBP1_rpt1"/>
    <property type="match status" value="1"/>
</dbReference>
<evidence type="ECO:0000256" key="6">
    <source>
        <dbReference type="ARBA" id="ARBA00022490"/>
    </source>
</evidence>
<organism evidence="18 19">
    <name type="scientific">Oryzias sinensis</name>
    <name type="common">Chinese medaka</name>
    <dbReference type="NCBI Taxonomy" id="183150"/>
    <lineage>
        <taxon>Eukaryota</taxon>
        <taxon>Metazoa</taxon>
        <taxon>Chordata</taxon>
        <taxon>Craniata</taxon>
        <taxon>Vertebrata</taxon>
        <taxon>Euteleostomi</taxon>
        <taxon>Actinopterygii</taxon>
        <taxon>Neopterygii</taxon>
        <taxon>Teleostei</taxon>
        <taxon>Neoteleostei</taxon>
        <taxon>Acanthomorphata</taxon>
        <taxon>Ovalentaria</taxon>
        <taxon>Atherinomorphae</taxon>
        <taxon>Beloniformes</taxon>
        <taxon>Adrianichthyidae</taxon>
        <taxon>Oryziinae</taxon>
        <taxon>Oryzias</taxon>
    </lineage>
</organism>
<dbReference type="InterPro" id="IPR044737">
    <property type="entry name" value="TopBP1_BRCT_1"/>
</dbReference>
<dbReference type="SMART" id="SM00292">
    <property type="entry name" value="BRCT"/>
    <property type="match status" value="9"/>
</dbReference>
<dbReference type="GO" id="GO:0005694">
    <property type="term" value="C:chromosome"/>
    <property type="evidence" value="ECO:0007669"/>
    <property type="project" value="UniProtKB-SubCell"/>
</dbReference>
<dbReference type="FunFam" id="3.40.50.10190:FF:000028">
    <property type="entry name" value="DNA topoisomerase 2-binding protein 1 isoform X1"/>
    <property type="match status" value="1"/>
</dbReference>
<dbReference type="FunFam" id="3.40.50.10190:FF:000029">
    <property type="entry name" value="DNA topoisomerase II binding protein 1"/>
    <property type="match status" value="1"/>
</dbReference>
<evidence type="ECO:0000256" key="13">
    <source>
        <dbReference type="ARBA" id="ARBA00023242"/>
    </source>
</evidence>
<evidence type="ECO:0000256" key="15">
    <source>
        <dbReference type="SAM" id="MobiDB-lite"/>
    </source>
</evidence>
<dbReference type="CDD" id="cd17718">
    <property type="entry name" value="BRCT_TopBP1_rpt3"/>
    <property type="match status" value="1"/>
</dbReference>
<dbReference type="FunFam" id="3.40.50.10190:FF:000023">
    <property type="entry name" value="DNA topoisomerase II binding protein 1"/>
    <property type="match status" value="1"/>
</dbReference>
<feature type="region of interest" description="Disordered" evidence="15">
    <location>
        <begin position="799"/>
        <end position="831"/>
    </location>
</feature>
<dbReference type="FunFam" id="3.40.50.10190:FF:000018">
    <property type="entry name" value="DNA topoisomerase 2-binding protein 1"/>
    <property type="match status" value="1"/>
</dbReference>
<reference evidence="18" key="1">
    <citation type="submission" date="2025-08" db="UniProtKB">
        <authorList>
            <consortium name="Ensembl"/>
        </authorList>
    </citation>
    <scope>IDENTIFICATION</scope>
</reference>
<feature type="domain" description="BRCT" evidence="17">
    <location>
        <begin position="1337"/>
        <end position="1434"/>
    </location>
</feature>
<dbReference type="FunFam" id="3.40.50.10190:FF:000020">
    <property type="entry name" value="DNA topoisomerase II binding protein 1"/>
    <property type="match status" value="1"/>
</dbReference>
<dbReference type="CDD" id="cd17731">
    <property type="entry name" value="BRCT_TopBP1_rpt2_like"/>
    <property type="match status" value="1"/>
</dbReference>
<feature type="region of interest" description="Disordered" evidence="15">
    <location>
        <begin position="1011"/>
        <end position="1036"/>
    </location>
</feature>
<keyword evidence="11" id="KW-0234">DNA repair</keyword>
<protein>
    <submittedName>
        <fullName evidence="18">DNA topoisomerase II binding protein 1</fullName>
    </submittedName>
</protein>
<keyword evidence="16" id="KW-0472">Membrane</keyword>
<dbReference type="GO" id="GO:0005813">
    <property type="term" value="C:centrosome"/>
    <property type="evidence" value="ECO:0007669"/>
    <property type="project" value="UniProtKB-SubCell"/>
</dbReference>
<keyword evidence="9" id="KW-0227">DNA damage</keyword>
<sequence length="1463" mass="161738">MSKEEKERFIVKFVESKGSNAEYAVKAYEVNTTAQSLLQTFFSGCSSMYLFSIYYIIFILFQQAILELQSEKYLKKVKEEEVLQMEEKDKSLFVFSSFTSPAFLHCKKHGCRIVSPLVVLYCLQQQRCVPKAEKPVYNMAMADVTISCTSLEKAARVDVMDLVQLMGGRACLDLNVSVTHLIAGEVGSKKYLVAANLGKPILLPSWVKACWEKSQNSLFRYTDLPMDEYLCPVLLGCTVCVTGLSSTERKEVQRLCEQHGAKYSGQLKMNECTHLIVSEPAGQKYECARKWNVYCVSLHWLFDSIEKGFCQDESRYAVERRASNTSRPHTSTPTGNDGPSLLGLSNISVSGSMAINDTALTISRLETADPIDGLDLTVCPADDLLDGCKLYLCGFPLKKLEKLRRLVNNAGGLRFNQPSEELTHVVMGEQDQELTKFLSKAAYRPHVVTVQWLLGSYSRGRLLPEAEYLHPDCLPPDSASVPAGHVVKPRLSAGPPVASPSTPRQNRLEEDLLSQYMDDDPTVEYSGRKSISAAAEPQSKPQAPSLTRGPEQDSALQEFSETGLFSGKSFLFVGFGVEAEAQLSTLVIEHGGKVLAGRCRAVADYAVVPLLGCSVEATVDEVVTDTWLVRTKPIKERVLLLSSNPLFTPVAVREGCFPLEGCVLSVSQFIGAERESLIQLAKHVGADVQDYFVRFAIKKKGMVASTHLVLQSPDGTKFQAAKKWGLPAVSMHWILESARTGQKAAEEMFLVDLPPSPERDDETRNSPEIPLLGPQSGKAVTPLDLGRFQSKVFHSVLDEMKPKDGLSTPKQNPDGSRRHAHREASLQLDTPSRFLSRDQLFRPSFNVKDALGALETPGGRLKPGEKVETPLTDVINRNLKVALANSSRNHVSDMQAASGSPELGKSTEKEKEAGPLAGVVVCVGKKLNKMQTELNAVAASLGADFRWAYDDTVTHYIYQGRVGDNSREYKGVKERGVHVVSQYWLQACADEQKRVPESLFPFTYNPKMSLNLSQVPSSSQRSPPLTRTQRRDAAAAKVDTLEMRENLQKQLQEIMSATKLTTGRRTSVRLAKMGSGGADSGPHTPEGSRMGRSGSRRTLEALRVSREAALDVNTEPSQSEQIVWDDPTAREERAKLADNLQWPGSPSQNSDPICVSLSLTAACEVIDQHLGQKLITPPSEEAEDDILTPKPPCIAFPLPKPTAAPEPLREEEKKEKQPPRFQMSSLSPQERIDYSHVIEDLGGVVLEKQSFDPSCSHIIVGSPLRNEKYLAAMAAGKWILHRSYLEACRGVGRFIQEDDFEWGSSCILDALPSITLQQRRLATAAMRWRKALQGSKEREGAFSGWTVMLNIDQSRESGFRRLLQSGGAKVLPGPSPSLYREATHLFADFSRLKPDDFKVDVSEARSLGVKCLKPEYIADYLMQVPTPPVELYFLPAALDAPDTPSRKRKAEADVSRLKKSRLT</sequence>
<feature type="domain" description="BRCT" evidence="17">
    <location>
        <begin position="229"/>
        <end position="318"/>
    </location>
</feature>
<feature type="region of interest" description="Disordered" evidence="15">
    <location>
        <begin position="886"/>
        <end position="911"/>
    </location>
</feature>
<keyword evidence="19" id="KW-1185">Reference proteome</keyword>
<dbReference type="CDD" id="cd17727">
    <property type="entry name" value="BRCT_TopBP1_rpt6"/>
    <property type="match status" value="1"/>
</dbReference>
<dbReference type="PROSITE" id="PS50172">
    <property type="entry name" value="BRCT"/>
    <property type="match status" value="7"/>
</dbReference>
<dbReference type="SUPFAM" id="SSF52113">
    <property type="entry name" value="BRCT domain"/>
    <property type="match status" value="6"/>
</dbReference>
<comment type="similarity">
    <text evidence="14">Belongs to the TOPBP1 family.</text>
</comment>
<keyword evidence="5" id="KW-0158">Chromosome</keyword>
<evidence type="ECO:0000313" key="18">
    <source>
        <dbReference type="Ensembl" id="ENSOSIP00000046725.1"/>
    </source>
</evidence>
<feature type="domain" description="BRCT" evidence="17">
    <location>
        <begin position="1224"/>
        <end position="1302"/>
    </location>
</feature>
<dbReference type="InterPro" id="IPR036420">
    <property type="entry name" value="BRCT_dom_sf"/>
</dbReference>
<dbReference type="InterPro" id="IPR059215">
    <property type="entry name" value="BRCT2_TopBP1-like"/>
</dbReference>
<feature type="domain" description="BRCT" evidence="17">
    <location>
        <begin position="911"/>
        <end position="1002"/>
    </location>
</feature>
<feature type="region of interest" description="Disordered" evidence="15">
    <location>
        <begin position="753"/>
        <end position="776"/>
    </location>
</feature>
<dbReference type="InterPro" id="IPR049542">
    <property type="entry name" value="TopBP1-like_BRCT0"/>
</dbReference>
<dbReference type="InterPro" id="IPR049936">
    <property type="entry name" value="TopBP1_BRCT_8"/>
</dbReference>
<evidence type="ECO:0000256" key="14">
    <source>
        <dbReference type="ARBA" id="ARBA00061360"/>
    </source>
</evidence>
<feature type="region of interest" description="Disordered" evidence="15">
    <location>
        <begin position="1072"/>
        <end position="1095"/>
    </location>
</feature>
<feature type="domain" description="BRCT" evidence="17">
    <location>
        <begin position="380"/>
        <end position="470"/>
    </location>
</feature>
<feature type="region of interest" description="Disordered" evidence="15">
    <location>
        <begin position="527"/>
        <end position="554"/>
    </location>
</feature>
<evidence type="ECO:0000256" key="8">
    <source>
        <dbReference type="ARBA" id="ARBA00022737"/>
    </source>
</evidence>
<dbReference type="Pfam" id="PF12738">
    <property type="entry name" value="PTCB-BRCT"/>
    <property type="match status" value="1"/>
</dbReference>
<dbReference type="CDD" id="cd17728">
    <property type="entry name" value="BRCT_TopBP1_rpt8"/>
    <property type="match status" value="1"/>
</dbReference>
<keyword evidence="12" id="KW-0206">Cytoskeleton</keyword>
<dbReference type="Ensembl" id="ENSOSIT00000049103.1">
    <property type="protein sequence ID" value="ENSOSIP00000046725.1"/>
    <property type="gene ID" value="ENSOSIG00000021984.1"/>
</dbReference>
<evidence type="ECO:0000313" key="19">
    <source>
        <dbReference type="Proteomes" id="UP000694383"/>
    </source>
</evidence>
<comment type="subcellular location">
    <subcellularLocation>
        <location evidence="2">Chromosome</location>
    </subcellularLocation>
    <subcellularLocation>
        <location evidence="3">Cytoplasm</location>
        <location evidence="3">Cytoskeleton</location>
        <location evidence="3">Microtubule organizing center</location>
        <location evidence="3">Centrosome</location>
    </subcellularLocation>
    <subcellularLocation>
        <location evidence="4">Cytoplasm</location>
        <location evidence="4">Cytoskeleton</location>
        <location evidence="4">Spindle pole</location>
    </subcellularLocation>
    <subcellularLocation>
        <location evidence="1">Nucleus</location>
    </subcellularLocation>
</comment>
<feature type="compositionally biased region" description="Pro residues" evidence="15">
    <location>
        <begin position="1189"/>
        <end position="1204"/>
    </location>
</feature>
<evidence type="ECO:0000256" key="9">
    <source>
        <dbReference type="ARBA" id="ARBA00022763"/>
    </source>
</evidence>
<dbReference type="FunFam" id="3.40.50.10190:FF:000021">
    <property type="entry name" value="DNA topoisomerase II binding protein 1"/>
    <property type="match status" value="1"/>
</dbReference>
<feature type="region of interest" description="Disordered" evidence="15">
    <location>
        <begin position="1180"/>
        <end position="1226"/>
    </location>
</feature>
<feature type="domain" description="BRCT" evidence="17">
    <location>
        <begin position="136"/>
        <end position="215"/>
    </location>
</feature>
<dbReference type="InterPro" id="IPR001357">
    <property type="entry name" value="BRCT_dom"/>
</dbReference>
<feature type="region of interest" description="Disordered" evidence="15">
    <location>
        <begin position="1442"/>
        <end position="1463"/>
    </location>
</feature>
<dbReference type="Pfam" id="PF00533">
    <property type="entry name" value="BRCT"/>
    <property type="match status" value="5"/>
</dbReference>
<dbReference type="Proteomes" id="UP000694383">
    <property type="component" value="Unplaced"/>
</dbReference>
<evidence type="ECO:0000256" key="10">
    <source>
        <dbReference type="ARBA" id="ARBA00023125"/>
    </source>
</evidence>
<proteinExistence type="inferred from homology"/>
<evidence type="ECO:0000259" key="17">
    <source>
        <dbReference type="PROSITE" id="PS50172"/>
    </source>
</evidence>
<name>A0A8C7ZQR2_9TELE</name>
<feature type="transmembrane region" description="Helical" evidence="16">
    <location>
        <begin position="48"/>
        <end position="66"/>
    </location>
</feature>
<dbReference type="FunFam" id="3.40.50.10190:FF:000010">
    <property type="entry name" value="DNA topoisomerase II binding protein 1"/>
    <property type="match status" value="1"/>
</dbReference>
<feature type="compositionally biased region" description="Low complexity" evidence="15">
    <location>
        <begin position="1013"/>
        <end position="1024"/>
    </location>
</feature>
<dbReference type="CDD" id="cd17738">
    <property type="entry name" value="BRCT_TopBP1_rpt7"/>
    <property type="match status" value="1"/>
</dbReference>
<dbReference type="GO" id="GO:0005634">
    <property type="term" value="C:nucleus"/>
    <property type="evidence" value="ECO:0007669"/>
    <property type="project" value="UniProtKB-SubCell"/>
</dbReference>
<evidence type="ECO:0000256" key="7">
    <source>
        <dbReference type="ARBA" id="ARBA00022553"/>
    </source>
</evidence>
<accession>A0A8C7ZQR2</accession>
<dbReference type="GO" id="GO:0007095">
    <property type="term" value="P:mitotic G2 DNA damage checkpoint signaling"/>
    <property type="evidence" value="ECO:0007669"/>
    <property type="project" value="TreeGrafter"/>
</dbReference>